<dbReference type="EMBL" id="CAJFDH010000002">
    <property type="protein sequence ID" value="CAD5209707.1"/>
    <property type="molecule type" value="Genomic_DNA"/>
</dbReference>
<dbReference type="AlphaFoldDB" id="A0A811K2S0"/>
<feature type="transmembrane region" description="Helical" evidence="1">
    <location>
        <begin position="91"/>
        <end position="115"/>
    </location>
</feature>
<dbReference type="Pfam" id="PF10326">
    <property type="entry name" value="7TM_GPCR_Str"/>
    <property type="match status" value="1"/>
</dbReference>
<evidence type="ECO:0000313" key="2">
    <source>
        <dbReference type="EMBL" id="CAD5209707.1"/>
    </source>
</evidence>
<keyword evidence="1" id="KW-0472">Membrane</keyword>
<sequence length="128" mass="14285">MTIPMRAIHRTVDVIGGVMGVVLCFAVVVLTMTVVKNKTLKMYKIMIICTAVVDFFYALNSLITMSTASLAGDLVYFILDNPYLPQSSLVAYSAVATQLFMMFLCFCILPLQFIYRYGVLLSKPFTIT</sequence>
<dbReference type="EMBL" id="CAJFCW020000002">
    <property type="protein sequence ID" value="CAG9089902.1"/>
    <property type="molecule type" value="Genomic_DNA"/>
</dbReference>
<feature type="transmembrane region" description="Helical" evidence="1">
    <location>
        <begin position="14"/>
        <end position="35"/>
    </location>
</feature>
<proteinExistence type="predicted"/>
<dbReference type="OrthoDB" id="5818984at2759"/>
<protein>
    <recommendedName>
        <fullName evidence="4">G_PROTEIN_RECEP_F1_2 domain-containing protein</fullName>
    </recommendedName>
</protein>
<keyword evidence="1" id="KW-1133">Transmembrane helix</keyword>
<feature type="transmembrane region" description="Helical" evidence="1">
    <location>
        <begin position="55"/>
        <end position="79"/>
    </location>
</feature>
<evidence type="ECO:0000313" key="3">
    <source>
        <dbReference type="Proteomes" id="UP000614601"/>
    </source>
</evidence>
<keyword evidence="1" id="KW-0812">Transmembrane</keyword>
<dbReference type="Proteomes" id="UP000614601">
    <property type="component" value="Unassembled WGS sequence"/>
</dbReference>
<accession>A0A811K2S0</accession>
<dbReference type="InterPro" id="IPR019428">
    <property type="entry name" value="7TM_GPCR_serpentine_rcpt_Str"/>
</dbReference>
<reference evidence="2" key="1">
    <citation type="submission" date="2020-09" db="EMBL/GenBank/DDBJ databases">
        <authorList>
            <person name="Kikuchi T."/>
        </authorList>
    </citation>
    <scope>NUCLEOTIDE SEQUENCE</scope>
    <source>
        <strain evidence="2">SH1</strain>
    </source>
</reference>
<organism evidence="2 3">
    <name type="scientific">Bursaphelenchus okinawaensis</name>
    <dbReference type="NCBI Taxonomy" id="465554"/>
    <lineage>
        <taxon>Eukaryota</taxon>
        <taxon>Metazoa</taxon>
        <taxon>Ecdysozoa</taxon>
        <taxon>Nematoda</taxon>
        <taxon>Chromadorea</taxon>
        <taxon>Rhabditida</taxon>
        <taxon>Tylenchina</taxon>
        <taxon>Tylenchomorpha</taxon>
        <taxon>Aphelenchoidea</taxon>
        <taxon>Aphelenchoididae</taxon>
        <taxon>Bursaphelenchus</taxon>
    </lineage>
</organism>
<keyword evidence="3" id="KW-1185">Reference proteome</keyword>
<name>A0A811K2S0_9BILA</name>
<evidence type="ECO:0000256" key="1">
    <source>
        <dbReference type="SAM" id="Phobius"/>
    </source>
</evidence>
<dbReference type="Proteomes" id="UP000783686">
    <property type="component" value="Unassembled WGS sequence"/>
</dbReference>
<evidence type="ECO:0008006" key="4">
    <source>
        <dbReference type="Google" id="ProtNLM"/>
    </source>
</evidence>
<gene>
    <name evidence="2" type="ORF">BOKJ2_LOCUS2822</name>
</gene>
<comment type="caution">
    <text evidence="2">The sequence shown here is derived from an EMBL/GenBank/DDBJ whole genome shotgun (WGS) entry which is preliminary data.</text>
</comment>